<accession>A0A1H4AXJ7</accession>
<dbReference type="OrthoDB" id="5442696at2"/>
<dbReference type="InterPro" id="IPR023614">
    <property type="entry name" value="Porin_dom_sf"/>
</dbReference>
<dbReference type="SUPFAM" id="SSF56935">
    <property type="entry name" value="Porins"/>
    <property type="match status" value="1"/>
</dbReference>
<evidence type="ECO:0000256" key="1">
    <source>
        <dbReference type="SAM" id="SignalP"/>
    </source>
</evidence>
<dbReference type="Proteomes" id="UP000198846">
    <property type="component" value="Unassembled WGS sequence"/>
</dbReference>
<dbReference type="EMBL" id="FNQK01000012">
    <property type="protein sequence ID" value="SEA40566.1"/>
    <property type="molecule type" value="Genomic_DNA"/>
</dbReference>
<dbReference type="STRING" id="283786.SAMN04487990_11259"/>
<proteinExistence type="predicted"/>
<organism evidence="2 3">
    <name type="scientific">Bizionia paragorgiae</name>
    <dbReference type="NCBI Taxonomy" id="283786"/>
    <lineage>
        <taxon>Bacteria</taxon>
        <taxon>Pseudomonadati</taxon>
        <taxon>Bacteroidota</taxon>
        <taxon>Flavobacteriia</taxon>
        <taxon>Flavobacteriales</taxon>
        <taxon>Flavobacteriaceae</taxon>
        <taxon>Bizionia</taxon>
    </lineage>
</organism>
<dbReference type="AlphaFoldDB" id="A0A1H4AXJ7"/>
<evidence type="ECO:0000313" key="3">
    <source>
        <dbReference type="Proteomes" id="UP000198846"/>
    </source>
</evidence>
<dbReference type="Pfam" id="PF07396">
    <property type="entry name" value="Porin_O_P"/>
    <property type="match status" value="1"/>
</dbReference>
<feature type="signal peptide" evidence="1">
    <location>
        <begin position="1"/>
        <end position="20"/>
    </location>
</feature>
<dbReference type="RefSeq" id="WP_092134722.1">
    <property type="nucleotide sequence ID" value="NZ_FNQK01000012.1"/>
</dbReference>
<dbReference type="Gene3D" id="2.40.160.10">
    <property type="entry name" value="Porin"/>
    <property type="match status" value="1"/>
</dbReference>
<protein>
    <submittedName>
        <fullName evidence="2">Phosphate-selective porin O and P</fullName>
    </submittedName>
</protein>
<evidence type="ECO:0000313" key="2">
    <source>
        <dbReference type="EMBL" id="SEA40566.1"/>
    </source>
</evidence>
<keyword evidence="1" id="KW-0732">Signal</keyword>
<sequence length="396" mass="44353">MKSRYALFAFFIFTVLGVHAQETKAPKFGDGLLNLVGQDSSWTMKIGARAQLLTTSSWEDGGENSLNFLVRRARLKFNGYALTPKLQYKIQLGLSNRDMAGASPYTSNSPRYILDAYLKWNFYKNFAVQFGQGNLPGNRETLISSGNLQFVDRSRLTSIFSLGREFSMQLSHHFMLSEQFKIKETVSIAQGEGRNVTTGNEGGLKFTGRVEVLPFGDFKSGGELVGADLKREETPKLALALAYDYNGDAVKTRSNQGGYMDSDIGLYETDISTLFLDAMFKYQGFSFMAEYANRKADDPFAKNEDGSLTGDAVQVGDALNFQSGYVFPSNWEISGRYTTLNLDQLVASSNKEQYYTLGVSKYIRGHKLKVQSDLSYLEIANSNNEILYRLQVEIHF</sequence>
<keyword evidence="3" id="KW-1185">Reference proteome</keyword>
<gene>
    <name evidence="2" type="ORF">SAMN04487990_11259</name>
</gene>
<name>A0A1H4AXJ7_BIZPA</name>
<feature type="chain" id="PRO_5011725384" evidence="1">
    <location>
        <begin position="21"/>
        <end position="396"/>
    </location>
</feature>
<reference evidence="2 3" key="1">
    <citation type="submission" date="2016-10" db="EMBL/GenBank/DDBJ databases">
        <authorList>
            <person name="de Groot N.N."/>
        </authorList>
    </citation>
    <scope>NUCLEOTIDE SEQUENCE [LARGE SCALE GENOMIC DNA]</scope>
    <source>
        <strain evidence="2 3">DSM 23842</strain>
    </source>
</reference>
<dbReference type="InterPro" id="IPR010870">
    <property type="entry name" value="Porin_O/P"/>
</dbReference>